<organism evidence="5 7">
    <name type="scientific">Aneurinibacillus migulanus</name>
    <name type="common">Bacillus migulanus</name>
    <dbReference type="NCBI Taxonomy" id="47500"/>
    <lineage>
        <taxon>Bacteria</taxon>
        <taxon>Bacillati</taxon>
        <taxon>Bacillota</taxon>
        <taxon>Bacilli</taxon>
        <taxon>Bacillales</taxon>
        <taxon>Paenibacillaceae</taxon>
        <taxon>Aneurinibacillus group</taxon>
        <taxon>Aneurinibacillus</taxon>
    </lineage>
</organism>
<evidence type="ECO:0000313" key="5">
    <source>
        <dbReference type="EMBL" id="KON90753.1"/>
    </source>
</evidence>
<keyword evidence="1 2" id="KW-0807">Transducer</keyword>
<keyword evidence="7" id="KW-1185">Reference proteome</keyword>
<dbReference type="AlphaFoldDB" id="A0A0D1XMF0"/>
<accession>A0A0D1XMF0</accession>
<feature type="coiled-coil region" evidence="3">
    <location>
        <begin position="406"/>
        <end position="440"/>
    </location>
</feature>
<dbReference type="PANTHER" id="PTHR32089">
    <property type="entry name" value="METHYL-ACCEPTING CHEMOTAXIS PROTEIN MCPB"/>
    <property type="match status" value="1"/>
</dbReference>
<dbReference type="InterPro" id="IPR044398">
    <property type="entry name" value="Globin-sensor_dom"/>
</dbReference>
<feature type="domain" description="Methyl-accepting transducer" evidence="4">
    <location>
        <begin position="184"/>
        <end position="428"/>
    </location>
</feature>
<dbReference type="Gene3D" id="1.10.490.10">
    <property type="entry name" value="Globins"/>
    <property type="match status" value="1"/>
</dbReference>
<evidence type="ECO:0000313" key="8">
    <source>
        <dbReference type="Proteomes" id="UP000182836"/>
    </source>
</evidence>
<evidence type="ECO:0000259" key="4">
    <source>
        <dbReference type="PROSITE" id="PS50111"/>
    </source>
</evidence>
<evidence type="ECO:0000256" key="3">
    <source>
        <dbReference type="SAM" id="Coils"/>
    </source>
</evidence>
<evidence type="ECO:0000313" key="7">
    <source>
        <dbReference type="Proteomes" id="UP000037269"/>
    </source>
</evidence>
<evidence type="ECO:0000256" key="2">
    <source>
        <dbReference type="PROSITE-ProRule" id="PRU00284"/>
    </source>
</evidence>
<dbReference type="EMBL" id="LGUG01000009">
    <property type="protein sequence ID" value="KON90753.1"/>
    <property type="molecule type" value="Genomic_DNA"/>
</dbReference>
<dbReference type="PATRIC" id="fig|47500.8.peg.7220"/>
<dbReference type="InterPro" id="IPR012292">
    <property type="entry name" value="Globin/Proto"/>
</dbReference>
<dbReference type="GO" id="GO:0016020">
    <property type="term" value="C:membrane"/>
    <property type="evidence" value="ECO:0007669"/>
    <property type="project" value="InterPro"/>
</dbReference>
<dbReference type="Proteomes" id="UP000182836">
    <property type="component" value="Unassembled WGS sequence"/>
</dbReference>
<dbReference type="PANTHER" id="PTHR32089:SF112">
    <property type="entry name" value="LYSOZYME-LIKE PROTEIN-RELATED"/>
    <property type="match status" value="1"/>
</dbReference>
<dbReference type="InterPro" id="IPR039379">
    <property type="entry name" value="Protoglobin_sensor_dom"/>
</dbReference>
<dbReference type="SUPFAM" id="SSF46458">
    <property type="entry name" value="Globin-like"/>
    <property type="match status" value="1"/>
</dbReference>
<gene>
    <name evidence="5" type="ORF">AF333_27300</name>
    <name evidence="6" type="ORF">SAMN04487909_13550</name>
</gene>
<reference evidence="5 7" key="1">
    <citation type="submission" date="2015-07" db="EMBL/GenBank/DDBJ databases">
        <title>Fjat-14205 dsm 2895.</title>
        <authorList>
            <person name="Liu B."/>
            <person name="Wang J."/>
            <person name="Zhu Y."/>
            <person name="Liu G."/>
            <person name="Chen Q."/>
            <person name="Chen Z."/>
            <person name="Lan J."/>
            <person name="Che J."/>
            <person name="Ge C."/>
            <person name="Shi H."/>
            <person name="Pan Z."/>
            <person name="Liu X."/>
        </authorList>
    </citation>
    <scope>NUCLEOTIDE SEQUENCE [LARGE SCALE GENOMIC DNA]</scope>
    <source>
        <strain evidence="5 7">DSM 2895</strain>
    </source>
</reference>
<proteinExistence type="predicted"/>
<dbReference type="Pfam" id="PF00015">
    <property type="entry name" value="MCPsignal"/>
    <property type="match status" value="1"/>
</dbReference>
<dbReference type="OrthoDB" id="266313at2"/>
<dbReference type="Gene3D" id="1.10.287.950">
    <property type="entry name" value="Methyl-accepting chemotaxis protein"/>
    <property type="match status" value="1"/>
</dbReference>
<dbReference type="EMBL" id="FNED01000035">
    <property type="protein sequence ID" value="SDK00316.1"/>
    <property type="molecule type" value="Genomic_DNA"/>
</dbReference>
<dbReference type="Proteomes" id="UP000037269">
    <property type="component" value="Unassembled WGS sequence"/>
</dbReference>
<evidence type="ECO:0000313" key="6">
    <source>
        <dbReference type="EMBL" id="SDK00316.1"/>
    </source>
</evidence>
<dbReference type="InterPro" id="IPR009050">
    <property type="entry name" value="Globin-like_sf"/>
</dbReference>
<dbReference type="GO" id="GO:0007165">
    <property type="term" value="P:signal transduction"/>
    <property type="evidence" value="ECO:0007669"/>
    <property type="project" value="UniProtKB-KW"/>
</dbReference>
<keyword evidence="3" id="KW-0175">Coiled coil</keyword>
<dbReference type="SMART" id="SM00283">
    <property type="entry name" value="MA"/>
    <property type="match status" value="1"/>
</dbReference>
<dbReference type="InterPro" id="IPR004089">
    <property type="entry name" value="MCPsignal_dom"/>
</dbReference>
<dbReference type="STRING" id="47500.AF333_27300"/>
<sequence length="441" mass="50031">MHPTLENQMEDYQERTQSGRPNVFEHITEAELEERKRFLNLTPSRLKLLVESKSLISELAHELVEVFYKKLMENDELQSIIRENSTVERLGKTFVRYCESLATDQVDLDYVKNRMRIGDVHNRVRLLPSWYIAANQVIMEFFIQRIMEKYVRHDVTRGIELTTALSGLINLDTQIIMESYIAIYIKDRMRVQEEIKQVQRKLVESGETLAATAEETSSSASEMFYATEKVYEDAQRIEASSENIVVHATTGEEIIDRTFETMEQIEAFFKGVHKKILKLSESSNQIETIIEFIQKISKMTNILALNAAIEASRAGGEHGRSFMVVANEVKKLADDTSKALTEISELVQVSQTDVQEVVSSLNGTTDMVEAGISHASEAKTSFQDIMKAITESLAGIKKVTSDIKNLEMVSQEMRDASSNVAELAGELAEISREINRKINQA</sequence>
<reference evidence="6 8" key="2">
    <citation type="submission" date="2016-10" db="EMBL/GenBank/DDBJ databases">
        <authorList>
            <person name="de Groot N.N."/>
        </authorList>
    </citation>
    <scope>NUCLEOTIDE SEQUENCE [LARGE SCALE GENOMIC DNA]</scope>
    <source>
        <strain evidence="6 8">DSM 2895</strain>
    </source>
</reference>
<protein>
    <submittedName>
        <fullName evidence="6">Heam-based aerotactic trancducer</fullName>
    </submittedName>
</protein>
<dbReference type="CDD" id="cd01068">
    <property type="entry name" value="globin_sensor"/>
    <property type="match status" value="1"/>
</dbReference>
<evidence type="ECO:0000256" key="1">
    <source>
        <dbReference type="ARBA" id="ARBA00023224"/>
    </source>
</evidence>
<dbReference type="RefSeq" id="WP_043066234.1">
    <property type="nucleotide sequence ID" value="NZ_BJOA01000105.1"/>
</dbReference>
<name>A0A0D1XMF0_ANEMI</name>
<dbReference type="GeneID" id="42308837"/>
<dbReference type="GO" id="GO:0020037">
    <property type="term" value="F:heme binding"/>
    <property type="evidence" value="ECO:0007669"/>
    <property type="project" value="InterPro"/>
</dbReference>
<dbReference type="PROSITE" id="PS50111">
    <property type="entry name" value="CHEMOTAXIS_TRANSDUC_2"/>
    <property type="match status" value="1"/>
</dbReference>
<dbReference type="GO" id="GO:0019825">
    <property type="term" value="F:oxygen binding"/>
    <property type="evidence" value="ECO:0007669"/>
    <property type="project" value="InterPro"/>
</dbReference>
<dbReference type="Pfam" id="PF11563">
    <property type="entry name" value="Protoglobin"/>
    <property type="match status" value="1"/>
</dbReference>
<dbReference type="SUPFAM" id="SSF58104">
    <property type="entry name" value="Methyl-accepting chemotaxis protein (MCP) signaling domain"/>
    <property type="match status" value="1"/>
</dbReference>